<dbReference type="Proteomes" id="UP001295423">
    <property type="component" value="Unassembled WGS sequence"/>
</dbReference>
<comment type="caution">
    <text evidence="2">The sequence shown here is derived from an EMBL/GenBank/DDBJ whole genome shotgun (WGS) entry which is preliminary data.</text>
</comment>
<reference evidence="2" key="1">
    <citation type="submission" date="2023-08" db="EMBL/GenBank/DDBJ databases">
        <authorList>
            <person name="Audoor S."/>
            <person name="Bilcke G."/>
        </authorList>
    </citation>
    <scope>NUCLEOTIDE SEQUENCE</scope>
</reference>
<evidence type="ECO:0000256" key="1">
    <source>
        <dbReference type="SAM" id="MobiDB-lite"/>
    </source>
</evidence>
<protein>
    <submittedName>
        <fullName evidence="2">Uncharacterized protein</fullName>
    </submittedName>
</protein>
<accession>A0AAD2FD94</accession>
<evidence type="ECO:0000313" key="3">
    <source>
        <dbReference type="Proteomes" id="UP001295423"/>
    </source>
</evidence>
<dbReference type="EMBL" id="CAKOGP040000074">
    <property type="protein sequence ID" value="CAJ1929269.1"/>
    <property type="molecule type" value="Genomic_DNA"/>
</dbReference>
<sequence length="352" mass="41558">MATKDKPKRWDANPARAIILADLESGNLSLFEDQMSAEQAFHQYYKDNGEVQAVGLKEFKIRLKAHRGQVQRRKQNGPPKPPPFPWKKSEAKCILMEDLYRGVLSLERNAKKPLGKWKSYYKALESDLTEENEAEKFNSFKERLEKRAMTAAQAWEMHYKHLPAFEEVKFDQFKRNLASHRKQLKDGKKRSMEEEEMWREDRKRFPPVSKKADGSPLWYCHPAKLLLRQDVAEGKHNTMKPEQLQQTKNEYRDFSLTEFRRHIYQENRRRRFINYLNDKRENRKTIHCCKAPVDANDETLTDRLEALGLGETSEEQMDVDGDDVIYVLKGEDTRKRQVNSETNPPNKTQKLK</sequence>
<keyword evidence="3" id="KW-1185">Reference proteome</keyword>
<dbReference type="AlphaFoldDB" id="A0AAD2FD94"/>
<feature type="region of interest" description="Disordered" evidence="1">
    <location>
        <begin position="181"/>
        <end position="209"/>
    </location>
</feature>
<organism evidence="2 3">
    <name type="scientific">Cylindrotheca closterium</name>
    <dbReference type="NCBI Taxonomy" id="2856"/>
    <lineage>
        <taxon>Eukaryota</taxon>
        <taxon>Sar</taxon>
        <taxon>Stramenopiles</taxon>
        <taxon>Ochrophyta</taxon>
        <taxon>Bacillariophyta</taxon>
        <taxon>Bacillariophyceae</taxon>
        <taxon>Bacillariophycidae</taxon>
        <taxon>Bacillariales</taxon>
        <taxon>Bacillariaceae</taxon>
        <taxon>Cylindrotheca</taxon>
    </lineage>
</organism>
<proteinExistence type="predicted"/>
<name>A0AAD2FD94_9STRA</name>
<evidence type="ECO:0000313" key="2">
    <source>
        <dbReference type="EMBL" id="CAJ1929269.1"/>
    </source>
</evidence>
<feature type="region of interest" description="Disordered" evidence="1">
    <location>
        <begin position="67"/>
        <end position="86"/>
    </location>
</feature>
<gene>
    <name evidence="2" type="ORF">CYCCA115_LOCUS1643</name>
</gene>